<dbReference type="EMBL" id="JARBHB010000007">
    <property type="protein sequence ID" value="KAJ8879573.1"/>
    <property type="molecule type" value="Genomic_DNA"/>
</dbReference>
<sequence>MFDADKIEEWMCSHPGRAGTQMKVAGLFGAALKRVATVGRAAAAFCGTEPAEDANGQNEGKPVEELEDKRTNDEVQIPENTEESQVEVISIAGTSSGPTVSVTEIYALPKDQNGNQKEKN</sequence>
<reference evidence="2 3" key="1">
    <citation type="submission" date="2023-02" db="EMBL/GenBank/DDBJ databases">
        <title>LHISI_Scaffold_Assembly.</title>
        <authorList>
            <person name="Stuart O.P."/>
            <person name="Cleave R."/>
            <person name="Magrath M.J.L."/>
            <person name="Mikheyev A.S."/>
        </authorList>
    </citation>
    <scope>NUCLEOTIDE SEQUENCE [LARGE SCALE GENOMIC DNA]</scope>
    <source>
        <strain evidence="2">Daus_M_001</strain>
        <tissue evidence="2">Leg muscle</tissue>
    </source>
</reference>
<feature type="region of interest" description="Disordered" evidence="1">
    <location>
        <begin position="48"/>
        <end position="86"/>
    </location>
</feature>
<evidence type="ECO:0000313" key="3">
    <source>
        <dbReference type="Proteomes" id="UP001159363"/>
    </source>
</evidence>
<organism evidence="2 3">
    <name type="scientific">Dryococelus australis</name>
    <dbReference type="NCBI Taxonomy" id="614101"/>
    <lineage>
        <taxon>Eukaryota</taxon>
        <taxon>Metazoa</taxon>
        <taxon>Ecdysozoa</taxon>
        <taxon>Arthropoda</taxon>
        <taxon>Hexapoda</taxon>
        <taxon>Insecta</taxon>
        <taxon>Pterygota</taxon>
        <taxon>Neoptera</taxon>
        <taxon>Polyneoptera</taxon>
        <taxon>Phasmatodea</taxon>
        <taxon>Verophasmatodea</taxon>
        <taxon>Anareolatae</taxon>
        <taxon>Phasmatidae</taxon>
        <taxon>Eurycanthinae</taxon>
        <taxon>Dryococelus</taxon>
    </lineage>
</organism>
<gene>
    <name evidence="2" type="ORF">PR048_020181</name>
</gene>
<keyword evidence="3" id="KW-1185">Reference proteome</keyword>
<feature type="compositionally biased region" description="Basic and acidic residues" evidence="1">
    <location>
        <begin position="61"/>
        <end position="73"/>
    </location>
</feature>
<dbReference type="Proteomes" id="UP001159363">
    <property type="component" value="Chromosome 6"/>
</dbReference>
<protein>
    <submittedName>
        <fullName evidence="2">Uncharacterized protein</fullName>
    </submittedName>
</protein>
<evidence type="ECO:0000313" key="2">
    <source>
        <dbReference type="EMBL" id="KAJ8879573.1"/>
    </source>
</evidence>
<evidence type="ECO:0000256" key="1">
    <source>
        <dbReference type="SAM" id="MobiDB-lite"/>
    </source>
</evidence>
<comment type="caution">
    <text evidence="2">The sequence shown here is derived from an EMBL/GenBank/DDBJ whole genome shotgun (WGS) entry which is preliminary data.</text>
</comment>
<proteinExistence type="predicted"/>
<accession>A0ABQ9H5K2</accession>
<name>A0ABQ9H5K2_9NEOP</name>